<sequence length="546" mass="62127">MVQALEYFHRSGALPLSWGSTHIVLIPKVPNPQTLKEFRPISICDTKYKILAKILVRRLKMVLPSIIGMEQDATFHCALEILGSNYFREASREIDGNKASLSASVAGNCERVARDFLWYQGRHGRSIHYIGWDTVVQPKAVGGLGLCRLKDMRKAILATLAFRFLLHPSLVSQFLNLKYKWNGNPWEIPRLNRPSSVWRALYSGLRIARIHIRKVPGSLSEIDLIRDPWLSAIPFSRIPTFLNMTLVTLDFKLSDVICEGSWRHDIIQAIFPHFWASSILSSVPLAPKQNSQTQWCWEDSQAEFPKAREVYNQLVQNPVTQDTQMWKRLWRIPVPPNAKVVGVGYMYWPWAHPLRMETEAIRLGIQQARALGLNQILVCSDSNRVIQLLQGNGIGPPSISLLVEAIRAADLHTDPIQFVKVPRAYVMGPDILAKFARKQRKSGYSMMILAYAQVENMNCTMMLFKEMPEKTTVSWNAMIAGHAKYEHGDLDINEISRYSQRKEEVVEAFIRMKATMVSPNGVTMATVFTAYAHLGALKLKENYVLK</sequence>
<dbReference type="InterPro" id="IPR011990">
    <property type="entry name" value="TPR-like_helical_dom_sf"/>
</dbReference>
<dbReference type="Pfam" id="PF13456">
    <property type="entry name" value="RVT_3"/>
    <property type="match status" value="1"/>
</dbReference>
<evidence type="ECO:0000313" key="3">
    <source>
        <dbReference type="Proteomes" id="UP001180020"/>
    </source>
</evidence>
<dbReference type="GO" id="GO:0003723">
    <property type="term" value="F:RNA binding"/>
    <property type="evidence" value="ECO:0007669"/>
    <property type="project" value="InterPro"/>
</dbReference>
<dbReference type="GO" id="GO:0004523">
    <property type="term" value="F:RNA-DNA hybrid ribonuclease activity"/>
    <property type="evidence" value="ECO:0007669"/>
    <property type="project" value="InterPro"/>
</dbReference>
<dbReference type="InterPro" id="IPR036397">
    <property type="entry name" value="RNaseH_sf"/>
</dbReference>
<dbReference type="InterPro" id="IPR002156">
    <property type="entry name" value="RNaseH_domain"/>
</dbReference>
<dbReference type="InterPro" id="IPR044730">
    <property type="entry name" value="RNase_H-like_dom_plant"/>
</dbReference>
<gene>
    <name evidence="2" type="primary">PCMP-H85</name>
    <name evidence="2" type="ORF">QJS10_CPA06g00237</name>
</gene>
<dbReference type="PANTHER" id="PTHR47926">
    <property type="entry name" value="PENTATRICOPEPTIDE REPEAT-CONTAINING PROTEIN"/>
    <property type="match status" value="1"/>
</dbReference>
<dbReference type="Gene3D" id="3.30.420.10">
    <property type="entry name" value="Ribonuclease H-like superfamily/Ribonuclease H"/>
    <property type="match status" value="1"/>
</dbReference>
<name>A0AAV9EMK8_ACOCL</name>
<dbReference type="AlphaFoldDB" id="A0AAV9EMK8"/>
<reference evidence="2" key="1">
    <citation type="journal article" date="2023" name="Nat. Commun.">
        <title>Diploid and tetraploid genomes of Acorus and the evolution of monocots.</title>
        <authorList>
            <person name="Ma L."/>
            <person name="Liu K.W."/>
            <person name="Li Z."/>
            <person name="Hsiao Y.Y."/>
            <person name="Qi Y."/>
            <person name="Fu T."/>
            <person name="Tang G.D."/>
            <person name="Zhang D."/>
            <person name="Sun W.H."/>
            <person name="Liu D.K."/>
            <person name="Li Y."/>
            <person name="Chen G.Z."/>
            <person name="Liu X.D."/>
            <person name="Liao X.Y."/>
            <person name="Jiang Y.T."/>
            <person name="Yu X."/>
            <person name="Hao Y."/>
            <person name="Huang J."/>
            <person name="Zhao X.W."/>
            <person name="Ke S."/>
            <person name="Chen Y.Y."/>
            <person name="Wu W.L."/>
            <person name="Hsu J.L."/>
            <person name="Lin Y.F."/>
            <person name="Huang M.D."/>
            <person name="Li C.Y."/>
            <person name="Huang L."/>
            <person name="Wang Z.W."/>
            <person name="Zhao X."/>
            <person name="Zhong W.Y."/>
            <person name="Peng D.H."/>
            <person name="Ahmad S."/>
            <person name="Lan S."/>
            <person name="Zhang J.S."/>
            <person name="Tsai W.C."/>
            <person name="Van de Peer Y."/>
            <person name="Liu Z.J."/>
        </authorList>
    </citation>
    <scope>NUCLEOTIDE SEQUENCE</scope>
    <source>
        <strain evidence="2">CP</strain>
    </source>
</reference>
<dbReference type="InterPro" id="IPR012337">
    <property type="entry name" value="RNaseH-like_sf"/>
</dbReference>
<evidence type="ECO:0000313" key="2">
    <source>
        <dbReference type="EMBL" id="KAK1315035.1"/>
    </source>
</evidence>
<dbReference type="Proteomes" id="UP001180020">
    <property type="component" value="Unassembled WGS sequence"/>
</dbReference>
<dbReference type="GO" id="GO:0009451">
    <property type="term" value="P:RNA modification"/>
    <property type="evidence" value="ECO:0007669"/>
    <property type="project" value="InterPro"/>
</dbReference>
<comment type="caution">
    <text evidence="2">The sequence shown here is derived from an EMBL/GenBank/DDBJ whole genome shotgun (WGS) entry which is preliminary data.</text>
</comment>
<dbReference type="SUPFAM" id="SSF53098">
    <property type="entry name" value="Ribonuclease H-like"/>
    <property type="match status" value="1"/>
</dbReference>
<organism evidence="2 3">
    <name type="scientific">Acorus calamus</name>
    <name type="common">Sweet flag</name>
    <dbReference type="NCBI Taxonomy" id="4465"/>
    <lineage>
        <taxon>Eukaryota</taxon>
        <taxon>Viridiplantae</taxon>
        <taxon>Streptophyta</taxon>
        <taxon>Embryophyta</taxon>
        <taxon>Tracheophyta</taxon>
        <taxon>Spermatophyta</taxon>
        <taxon>Magnoliopsida</taxon>
        <taxon>Liliopsida</taxon>
        <taxon>Acoraceae</taxon>
        <taxon>Acorus</taxon>
    </lineage>
</organism>
<accession>A0AAV9EMK8</accession>
<dbReference type="Gene3D" id="1.25.40.10">
    <property type="entry name" value="Tetratricopeptide repeat domain"/>
    <property type="match status" value="1"/>
</dbReference>
<keyword evidence="3" id="KW-1185">Reference proteome</keyword>
<feature type="domain" description="RNase H type-1" evidence="1">
    <location>
        <begin position="351"/>
        <end position="435"/>
    </location>
</feature>
<dbReference type="CDD" id="cd06222">
    <property type="entry name" value="RNase_H_like"/>
    <property type="match status" value="1"/>
</dbReference>
<dbReference type="EMBL" id="JAUJYO010000006">
    <property type="protein sequence ID" value="KAK1315035.1"/>
    <property type="molecule type" value="Genomic_DNA"/>
</dbReference>
<evidence type="ECO:0000259" key="1">
    <source>
        <dbReference type="Pfam" id="PF13456"/>
    </source>
</evidence>
<protein>
    <submittedName>
        <fullName evidence="2">Pentatricopeptide repeat-containing protein</fullName>
    </submittedName>
</protein>
<reference evidence="2" key="2">
    <citation type="submission" date="2023-06" db="EMBL/GenBank/DDBJ databases">
        <authorList>
            <person name="Ma L."/>
            <person name="Liu K.-W."/>
            <person name="Li Z."/>
            <person name="Hsiao Y.-Y."/>
            <person name="Qi Y."/>
            <person name="Fu T."/>
            <person name="Tang G."/>
            <person name="Zhang D."/>
            <person name="Sun W.-H."/>
            <person name="Liu D.-K."/>
            <person name="Li Y."/>
            <person name="Chen G.-Z."/>
            <person name="Liu X.-D."/>
            <person name="Liao X.-Y."/>
            <person name="Jiang Y.-T."/>
            <person name="Yu X."/>
            <person name="Hao Y."/>
            <person name="Huang J."/>
            <person name="Zhao X.-W."/>
            <person name="Ke S."/>
            <person name="Chen Y.-Y."/>
            <person name="Wu W.-L."/>
            <person name="Hsu J.-L."/>
            <person name="Lin Y.-F."/>
            <person name="Huang M.-D."/>
            <person name="Li C.-Y."/>
            <person name="Huang L."/>
            <person name="Wang Z.-W."/>
            <person name="Zhao X."/>
            <person name="Zhong W.-Y."/>
            <person name="Peng D.-H."/>
            <person name="Ahmad S."/>
            <person name="Lan S."/>
            <person name="Zhang J.-S."/>
            <person name="Tsai W.-C."/>
            <person name="Van De Peer Y."/>
            <person name="Liu Z.-J."/>
        </authorList>
    </citation>
    <scope>NUCLEOTIDE SEQUENCE</scope>
    <source>
        <strain evidence="2">CP</strain>
        <tissue evidence="2">Leaves</tissue>
    </source>
</reference>
<proteinExistence type="predicted"/>
<dbReference type="InterPro" id="IPR046960">
    <property type="entry name" value="PPR_At4g14850-like_plant"/>
</dbReference>